<dbReference type="RefSeq" id="WP_228875739.1">
    <property type="nucleotide sequence ID" value="NZ_CAJQYX010000001.1"/>
</dbReference>
<feature type="signal peptide" evidence="1">
    <location>
        <begin position="1"/>
        <end position="18"/>
    </location>
</feature>
<dbReference type="AlphaFoldDB" id="A0A9N8X259"/>
<dbReference type="EMBL" id="CAJQZC010000003">
    <property type="protein sequence ID" value="CAG4893551.1"/>
    <property type="molecule type" value="Genomic_DNA"/>
</dbReference>
<keyword evidence="1" id="KW-0732">Signal</keyword>
<comment type="caution">
    <text evidence="2">The sequence shown here is derived from an EMBL/GenBank/DDBJ whole genome shotgun (WGS) entry which is preliminary data.</text>
</comment>
<feature type="chain" id="PRO_5040356921" description="Lipoprotein SmpA/OmlA domain-containing protein" evidence="1">
    <location>
        <begin position="19"/>
        <end position="117"/>
    </location>
</feature>
<keyword evidence="3" id="KW-1185">Reference proteome</keyword>
<evidence type="ECO:0008006" key="4">
    <source>
        <dbReference type="Google" id="ProtNLM"/>
    </source>
</evidence>
<evidence type="ECO:0000313" key="3">
    <source>
        <dbReference type="Proteomes" id="UP000789704"/>
    </source>
</evidence>
<name>A0A9N8X259_9BURK</name>
<accession>A0A9N8X259</accession>
<protein>
    <recommendedName>
        <fullName evidence="4">Lipoprotein SmpA/OmlA domain-containing protein</fullName>
    </recommendedName>
</protein>
<organism evidence="2 3">
    <name type="scientific">Paraburkholderia saeva</name>
    <dbReference type="NCBI Taxonomy" id="2777537"/>
    <lineage>
        <taxon>Bacteria</taxon>
        <taxon>Pseudomonadati</taxon>
        <taxon>Pseudomonadota</taxon>
        <taxon>Betaproteobacteria</taxon>
        <taxon>Burkholderiales</taxon>
        <taxon>Burkholderiaceae</taxon>
        <taxon>Paraburkholderia</taxon>
    </lineage>
</organism>
<proteinExistence type="predicted"/>
<reference evidence="2" key="1">
    <citation type="submission" date="2021-04" db="EMBL/GenBank/DDBJ databases">
        <authorList>
            <person name="Vanwijnsberghe S."/>
        </authorList>
    </citation>
    <scope>NUCLEOTIDE SEQUENCE</scope>
    <source>
        <strain evidence="2">LMG 31841</strain>
    </source>
</reference>
<dbReference type="PROSITE" id="PS51257">
    <property type="entry name" value="PROKAR_LIPOPROTEIN"/>
    <property type="match status" value="1"/>
</dbReference>
<evidence type="ECO:0000256" key="1">
    <source>
        <dbReference type="SAM" id="SignalP"/>
    </source>
</evidence>
<dbReference type="Proteomes" id="UP000789704">
    <property type="component" value="Unassembled WGS sequence"/>
</dbReference>
<gene>
    <name evidence="2" type="ORF">LMG31841_01720</name>
</gene>
<evidence type="ECO:0000313" key="2">
    <source>
        <dbReference type="EMBL" id="CAG4893551.1"/>
    </source>
</evidence>
<sequence>MFKNLAFILLIAALSACAFNSGERSGNLTLENASQESLASQFKPDIATRDDVVSQLGPPDKKITAGSLEVWTYSYASNAYVMVAFAAVPTGAKKVANFYFDDKTGVLKKVELDMHRG</sequence>